<accession>A0AA87QEY6</accession>
<organism evidence="1 2">
    <name type="scientific">Rhizobium rhizogenes NBRC 13257</name>
    <dbReference type="NCBI Taxonomy" id="1220581"/>
    <lineage>
        <taxon>Bacteria</taxon>
        <taxon>Pseudomonadati</taxon>
        <taxon>Pseudomonadota</taxon>
        <taxon>Alphaproteobacteria</taxon>
        <taxon>Hyphomicrobiales</taxon>
        <taxon>Rhizobiaceae</taxon>
        <taxon>Rhizobium/Agrobacterium group</taxon>
        <taxon>Rhizobium</taxon>
    </lineage>
</organism>
<dbReference type="Proteomes" id="UP000026941">
    <property type="component" value="Unassembled WGS sequence"/>
</dbReference>
<gene>
    <name evidence="1" type="ORF">RRH01S_15_00030</name>
</gene>
<sequence length="67" mass="6927">MRLKGVHNSRLADVVVAIYPENGETSRNARALIVSLSGSINTKWIATGNIPTTAAIGIATMATGSTS</sequence>
<name>A0AA87QEY6_RHIRH</name>
<evidence type="ECO:0000313" key="2">
    <source>
        <dbReference type="Proteomes" id="UP000026941"/>
    </source>
</evidence>
<protein>
    <submittedName>
        <fullName evidence="1">Uncharacterized protein</fullName>
    </submittedName>
</protein>
<dbReference type="AlphaFoldDB" id="A0AA87QEY6"/>
<comment type="caution">
    <text evidence="1">The sequence shown here is derived from an EMBL/GenBank/DDBJ whole genome shotgun (WGS) entry which is preliminary data.</text>
</comment>
<reference evidence="1 2" key="1">
    <citation type="submission" date="2014-05" db="EMBL/GenBank/DDBJ databases">
        <title>Whole genome shotgun sequence of Rhizobium rhizogenes NBRC 13257.</title>
        <authorList>
            <person name="Katano-Makiyama Y."/>
            <person name="Hosoyama A."/>
            <person name="Hashimoto M."/>
            <person name="Hosoyama Y."/>
            <person name="Noguchi M."/>
            <person name="Tsuchikane K."/>
            <person name="Kimura A."/>
            <person name="Ohji S."/>
            <person name="Ichikawa N."/>
            <person name="Yamazoe A."/>
            <person name="Fujita N."/>
        </authorList>
    </citation>
    <scope>NUCLEOTIDE SEQUENCE [LARGE SCALE GENOMIC DNA]</scope>
    <source>
        <strain evidence="1 2">NBRC 13257</strain>
    </source>
</reference>
<dbReference type="EMBL" id="BAYX01000015">
    <property type="protein sequence ID" value="GAJ96037.1"/>
    <property type="molecule type" value="Genomic_DNA"/>
</dbReference>
<proteinExistence type="predicted"/>
<evidence type="ECO:0000313" key="1">
    <source>
        <dbReference type="EMBL" id="GAJ96037.1"/>
    </source>
</evidence>